<sequence length="165" mass="18254">MTWRALTLLACLLLAACAGTTPVPARVPPLGLPLSLHVAREAQGEQRDWLLVVQDEGGVLRWSLFDPLGVPLARQRLEAGAWHNDGLLPPNPEARELFAALLYALVPSEALPRVYAGIPQQVGADGSRELDGRWRVAYRTPLQFDLQRREGPHYRISPLTGEEPR</sequence>
<dbReference type="AlphaFoldDB" id="A0A1I0UVG7"/>
<evidence type="ECO:0000313" key="2">
    <source>
        <dbReference type="EMBL" id="BBT19186.1"/>
    </source>
</evidence>
<dbReference type="Proteomes" id="UP000461288">
    <property type="component" value="Unassembled WGS sequence"/>
</dbReference>
<dbReference type="EMBL" id="WTFN01000055">
    <property type="protein sequence ID" value="MWK58278.1"/>
    <property type="molecule type" value="Genomic_DNA"/>
</dbReference>
<evidence type="ECO:0000313" key="5">
    <source>
        <dbReference type="Proteomes" id="UP000515591"/>
    </source>
</evidence>
<feature type="chain" id="PRO_5043145526" evidence="1">
    <location>
        <begin position="26"/>
        <end position="165"/>
    </location>
</feature>
<dbReference type="STRING" id="319939.SAMN05216263_13228"/>
<accession>A0A1I0UVG7</accession>
<name>A0A1I0UVG7_9GAMM</name>
<gene>
    <name evidence="3" type="ORF">GO594_20045</name>
    <name evidence="2" type="ORF">WP8S17C03_52350</name>
</gene>
<protein>
    <submittedName>
        <fullName evidence="2">Lipoprotein</fullName>
    </submittedName>
</protein>
<evidence type="ECO:0000256" key="1">
    <source>
        <dbReference type="SAM" id="SignalP"/>
    </source>
</evidence>
<dbReference type="PROSITE" id="PS51257">
    <property type="entry name" value="PROKAR_LIPOPROTEIN"/>
    <property type="match status" value="1"/>
</dbReference>
<organism evidence="3 4">
    <name type="scientific">Metapseudomonas otitidis</name>
    <dbReference type="NCBI Taxonomy" id="319939"/>
    <lineage>
        <taxon>Bacteria</taxon>
        <taxon>Pseudomonadati</taxon>
        <taxon>Pseudomonadota</taxon>
        <taxon>Gammaproteobacteria</taxon>
        <taxon>Pseudomonadales</taxon>
        <taxon>Pseudomonadaceae</taxon>
        <taxon>Metapseudomonas</taxon>
    </lineage>
</organism>
<keyword evidence="1" id="KW-0732">Signal</keyword>
<evidence type="ECO:0000313" key="3">
    <source>
        <dbReference type="EMBL" id="MWK58278.1"/>
    </source>
</evidence>
<reference evidence="2 5" key="1">
    <citation type="submission" date="2019-12" db="EMBL/GenBank/DDBJ databases">
        <title>complete genome sequences of Pseudomonas otitidis str. WP8-S17-CRE-03 isolated from wastewater treatment plant effluent.</title>
        <authorList>
            <person name="Sekizuka T."/>
            <person name="Itokawa K."/>
            <person name="Yatsu K."/>
            <person name="Inamine Y."/>
            <person name="Kuroda M."/>
        </authorList>
    </citation>
    <scope>NUCLEOTIDE SEQUENCE [LARGE SCALE GENOMIC DNA]</scope>
    <source>
        <strain evidence="2 5">WP8-S17-CRE-03</strain>
    </source>
</reference>
<feature type="signal peptide" evidence="1">
    <location>
        <begin position="1"/>
        <end position="25"/>
    </location>
</feature>
<dbReference type="Proteomes" id="UP000515591">
    <property type="component" value="Chromosome"/>
</dbReference>
<dbReference type="EMBL" id="AP022213">
    <property type="protein sequence ID" value="BBT19186.1"/>
    <property type="molecule type" value="Genomic_DNA"/>
</dbReference>
<keyword evidence="2" id="KW-0449">Lipoprotein</keyword>
<proteinExistence type="predicted"/>
<dbReference type="RefSeq" id="WP_044406773.1">
    <property type="nucleotide sequence ID" value="NZ_AP022213.1"/>
</dbReference>
<evidence type="ECO:0000313" key="4">
    <source>
        <dbReference type="Proteomes" id="UP000461288"/>
    </source>
</evidence>
<reference evidence="3 4" key="2">
    <citation type="submission" date="2019-12" db="EMBL/GenBank/DDBJ databases">
        <title>Draft genome sequence of Pseudomonas otitidis recovered from a chicken carcass.</title>
        <authorList>
            <person name="Vieira T.R."/>
            <person name="Oliviera E.F.C."/>
            <person name="Silva N.M.V."/>
            <person name="Sambrano G.E."/>
            <person name="Cibulski S.P."/>
            <person name="Cardoso M.R.I."/>
        </authorList>
    </citation>
    <scope>NUCLEOTIDE SEQUENCE [LARGE SCALE GENOMIC DNA]</scope>
    <source>
        <strain evidence="3 4">25_K</strain>
    </source>
</reference>